<dbReference type="GO" id="GO:0019287">
    <property type="term" value="P:isopentenyl diphosphate biosynthetic process, mevalonate pathway"/>
    <property type="evidence" value="ECO:0007669"/>
    <property type="project" value="UniProtKB-UniPathway"/>
</dbReference>
<dbReference type="NCBIfam" id="TIGR00549">
    <property type="entry name" value="mevalon_kin"/>
    <property type="match status" value="1"/>
</dbReference>
<dbReference type="EC" id="2.7.1.36" evidence="10"/>
<keyword evidence="5 10" id="KW-0418">Kinase</keyword>
<keyword evidence="10" id="KW-0752">Steroid biosynthesis</keyword>
<keyword evidence="7" id="KW-0460">Magnesium</keyword>
<reference evidence="13 14" key="1">
    <citation type="submission" date="2019-07" db="EMBL/GenBank/DDBJ databases">
        <title>Genomics analysis of Aphanomyces spp. identifies a new class of oomycete effector associated with host adaptation.</title>
        <authorList>
            <person name="Gaulin E."/>
        </authorList>
    </citation>
    <scope>NUCLEOTIDE SEQUENCE [LARGE SCALE GENOMIC DNA]</scope>
    <source>
        <strain evidence="13 14">ATCC 201684</strain>
    </source>
</reference>
<evidence type="ECO:0000256" key="1">
    <source>
        <dbReference type="ARBA" id="ARBA00022490"/>
    </source>
</evidence>
<evidence type="ECO:0000256" key="2">
    <source>
        <dbReference type="ARBA" id="ARBA00022516"/>
    </source>
</evidence>
<keyword evidence="4 10" id="KW-0547">Nucleotide-binding</keyword>
<dbReference type="Proteomes" id="UP000481153">
    <property type="component" value="Unassembled WGS sequence"/>
</dbReference>
<dbReference type="InterPro" id="IPR006204">
    <property type="entry name" value="GHMP_kinase_N_dom"/>
</dbReference>
<keyword evidence="3 10" id="KW-0808">Transferase</keyword>
<evidence type="ECO:0000256" key="8">
    <source>
        <dbReference type="ARBA" id="ARBA00023098"/>
    </source>
</evidence>
<comment type="catalytic activity">
    <reaction evidence="10">
        <text>(R)-mevalonate + ATP = (R)-5-phosphomevalonate + ADP + H(+)</text>
        <dbReference type="Rhea" id="RHEA:17065"/>
        <dbReference type="ChEBI" id="CHEBI:15378"/>
        <dbReference type="ChEBI" id="CHEBI:30616"/>
        <dbReference type="ChEBI" id="CHEBI:36464"/>
        <dbReference type="ChEBI" id="CHEBI:58146"/>
        <dbReference type="ChEBI" id="CHEBI:456216"/>
        <dbReference type="EC" id="2.7.1.36"/>
    </reaction>
</comment>
<evidence type="ECO:0000256" key="3">
    <source>
        <dbReference type="ARBA" id="ARBA00022679"/>
    </source>
</evidence>
<evidence type="ECO:0000256" key="9">
    <source>
        <dbReference type="ARBA" id="ARBA00029438"/>
    </source>
</evidence>
<comment type="caution">
    <text evidence="13">The sequence shown here is derived from an EMBL/GenBank/DDBJ whole genome shotgun (WGS) entry which is preliminary data.</text>
</comment>
<feature type="domain" description="GHMP kinase C-terminal" evidence="12">
    <location>
        <begin position="280"/>
        <end position="335"/>
    </location>
</feature>
<evidence type="ECO:0000256" key="4">
    <source>
        <dbReference type="ARBA" id="ARBA00022741"/>
    </source>
</evidence>
<dbReference type="GO" id="GO:0005829">
    <property type="term" value="C:cytosol"/>
    <property type="evidence" value="ECO:0007669"/>
    <property type="project" value="TreeGrafter"/>
</dbReference>
<dbReference type="InterPro" id="IPR036554">
    <property type="entry name" value="GHMP_kinase_C_sf"/>
</dbReference>
<dbReference type="InterPro" id="IPR014721">
    <property type="entry name" value="Ribsml_uS5_D2-typ_fold_subgr"/>
</dbReference>
<keyword evidence="2 10" id="KW-0444">Lipid biosynthesis</keyword>
<dbReference type="GO" id="GO:0004496">
    <property type="term" value="F:mevalonate kinase activity"/>
    <property type="evidence" value="ECO:0007669"/>
    <property type="project" value="UniProtKB-EC"/>
</dbReference>
<evidence type="ECO:0000259" key="11">
    <source>
        <dbReference type="Pfam" id="PF00288"/>
    </source>
</evidence>
<dbReference type="InterPro" id="IPR006205">
    <property type="entry name" value="Mev_gal_kin"/>
</dbReference>
<keyword evidence="10" id="KW-0756">Sterol biosynthesis</keyword>
<comment type="subcellular location">
    <subcellularLocation>
        <location evidence="10">Cytoplasm</location>
    </subcellularLocation>
</comment>
<dbReference type="PANTHER" id="PTHR43290:SF2">
    <property type="entry name" value="MEVALONATE KINASE"/>
    <property type="match status" value="1"/>
</dbReference>
<name>A0A6G0WMJ3_9STRA</name>
<dbReference type="InterPro" id="IPR020568">
    <property type="entry name" value="Ribosomal_Su5_D2-typ_SF"/>
</dbReference>
<gene>
    <name evidence="13" type="ORF">Ae201684_013538</name>
</gene>
<dbReference type="GO" id="GO:0005524">
    <property type="term" value="F:ATP binding"/>
    <property type="evidence" value="ECO:0007669"/>
    <property type="project" value="UniProtKB-KW"/>
</dbReference>
<dbReference type="Pfam" id="PF00288">
    <property type="entry name" value="GHMP_kinases_N"/>
    <property type="match status" value="1"/>
</dbReference>
<keyword evidence="10" id="KW-0753">Steroid metabolism</keyword>
<feature type="domain" description="GHMP kinase N-terminal" evidence="11">
    <location>
        <begin position="132"/>
        <end position="203"/>
    </location>
</feature>
<comment type="pathway">
    <text evidence="9 10">Isoprenoid biosynthesis; isopentenyl diphosphate biosynthesis via mevalonate pathway; isopentenyl diphosphate from (R)-mevalonate: step 1/3.</text>
</comment>
<protein>
    <recommendedName>
        <fullName evidence="10">Mevalonate kinase</fullName>
        <shortName evidence="10">MK</shortName>
        <ecNumber evidence="10">2.7.1.36</ecNumber>
    </recommendedName>
</protein>
<organism evidence="13 14">
    <name type="scientific">Aphanomyces euteiches</name>
    <dbReference type="NCBI Taxonomy" id="100861"/>
    <lineage>
        <taxon>Eukaryota</taxon>
        <taxon>Sar</taxon>
        <taxon>Stramenopiles</taxon>
        <taxon>Oomycota</taxon>
        <taxon>Saprolegniomycetes</taxon>
        <taxon>Saprolegniales</taxon>
        <taxon>Verrucalvaceae</taxon>
        <taxon>Aphanomyces</taxon>
    </lineage>
</organism>
<keyword evidence="10" id="KW-1207">Sterol metabolism</keyword>
<evidence type="ECO:0000256" key="6">
    <source>
        <dbReference type="ARBA" id="ARBA00022840"/>
    </source>
</evidence>
<sequence length="371" mass="39396">MTKFVASEASAPGKVILFGEHAVVYGIPAVAASVSSLRVSTRVTFGGEPVVGVALENLKSEKDGEPLRRSWPSNKVKEIVPNDAVFLPRPSPSLTAALTNFLKDEHPKDANALRPALFLLLAIVPQVLDESTGVELTVQSGDFPVGAGLGSSAAFSVSVAAALLRCREESVSLDTINSYAFAGEVLLHDDPSGVDNSVATYGGALVYRKNPKSLETFSMPKLRILLTNTHVPRETKVLVNHVRSLHTADPVTVEGHFSTIEELAKTFQQQVQSNSLSESDLANMMATNQACLDALEVGHQSITTICEMSAKYTMVTKLTGAGGGGCTITLVPADATDDDIALLKYELTQEGFTCIETALGGPGVEFHQVEE</sequence>
<proteinExistence type="inferred from homology"/>
<evidence type="ECO:0000259" key="12">
    <source>
        <dbReference type="Pfam" id="PF08544"/>
    </source>
</evidence>
<dbReference type="EMBL" id="VJMJ01000175">
    <property type="protein sequence ID" value="KAF0728575.1"/>
    <property type="molecule type" value="Genomic_DNA"/>
</dbReference>
<dbReference type="PANTHER" id="PTHR43290">
    <property type="entry name" value="MEVALONATE KINASE"/>
    <property type="match status" value="1"/>
</dbReference>
<dbReference type="VEuPathDB" id="FungiDB:AeMF1_010944"/>
<dbReference type="GO" id="GO:0016126">
    <property type="term" value="P:sterol biosynthetic process"/>
    <property type="evidence" value="ECO:0007669"/>
    <property type="project" value="UniProtKB-KW"/>
</dbReference>
<dbReference type="Pfam" id="PF08544">
    <property type="entry name" value="GHMP_kinases_C"/>
    <property type="match status" value="1"/>
</dbReference>
<dbReference type="AlphaFoldDB" id="A0A6G0WMJ3"/>
<comment type="similarity">
    <text evidence="10">Belongs to the GHMP kinase family. Mevalonate kinase subfamily.</text>
</comment>
<dbReference type="Gene3D" id="3.30.230.10">
    <property type="match status" value="1"/>
</dbReference>
<dbReference type="InterPro" id="IPR013750">
    <property type="entry name" value="GHMP_kinase_C_dom"/>
</dbReference>
<keyword evidence="8 10" id="KW-0443">Lipid metabolism</keyword>
<dbReference type="Gene3D" id="3.30.70.890">
    <property type="entry name" value="GHMP kinase, C-terminal domain"/>
    <property type="match status" value="1"/>
</dbReference>
<evidence type="ECO:0000256" key="10">
    <source>
        <dbReference type="RuleBase" id="RU363087"/>
    </source>
</evidence>
<dbReference type="PRINTS" id="PR00959">
    <property type="entry name" value="MEVGALKINASE"/>
</dbReference>
<dbReference type="UniPathway" id="UPA00057">
    <property type="reaction ID" value="UER00098"/>
</dbReference>
<evidence type="ECO:0000256" key="7">
    <source>
        <dbReference type="ARBA" id="ARBA00022842"/>
    </source>
</evidence>
<evidence type="ECO:0000313" key="13">
    <source>
        <dbReference type="EMBL" id="KAF0728575.1"/>
    </source>
</evidence>
<accession>A0A6G0WMJ3</accession>
<evidence type="ECO:0000313" key="14">
    <source>
        <dbReference type="Proteomes" id="UP000481153"/>
    </source>
</evidence>
<dbReference type="SUPFAM" id="SSF54211">
    <property type="entry name" value="Ribosomal protein S5 domain 2-like"/>
    <property type="match status" value="1"/>
</dbReference>
<keyword evidence="14" id="KW-1185">Reference proteome</keyword>
<keyword evidence="1 10" id="KW-0963">Cytoplasm</keyword>
<evidence type="ECO:0000256" key="5">
    <source>
        <dbReference type="ARBA" id="ARBA00022777"/>
    </source>
</evidence>
<dbReference type="SUPFAM" id="SSF55060">
    <property type="entry name" value="GHMP Kinase, C-terminal domain"/>
    <property type="match status" value="1"/>
</dbReference>
<keyword evidence="6 10" id="KW-0067">ATP-binding</keyword>